<dbReference type="KEGG" id="bze:COCCADRAFT_84239"/>
<sequence length="188" mass="20678">MCAVHGSKDILTYVPFFSLSLLEICRQVAIKCGGNAARRLTAYRPLSAATSRIKKSAKGGNKKRAPTGPRQYSRHGAGTCANDHVMRRGHYQQPTPTPPKIAGTAYLTWLAVVACSLLGDRLRTCASHEPVVDSTGTHRAGWSTKERYDLAPVSLLTRPHDGRCSIKHNFNTDTLFKLSFSLPRRFSP</sequence>
<evidence type="ECO:0000313" key="2">
    <source>
        <dbReference type="EMBL" id="EUC37942.1"/>
    </source>
</evidence>
<dbReference type="GeneID" id="19151727"/>
<dbReference type="EMBL" id="KI964546">
    <property type="protein sequence ID" value="EUC37942.1"/>
    <property type="molecule type" value="Genomic_DNA"/>
</dbReference>
<gene>
    <name evidence="2" type="ORF">COCCADRAFT_84239</name>
</gene>
<reference evidence="2 3" key="1">
    <citation type="journal article" date="2013" name="PLoS Genet.">
        <title>Comparative genome structure, secondary metabolite, and effector coding capacity across Cochliobolus pathogens.</title>
        <authorList>
            <person name="Condon B.J."/>
            <person name="Leng Y."/>
            <person name="Wu D."/>
            <person name="Bushley K.E."/>
            <person name="Ohm R.A."/>
            <person name="Otillar R."/>
            <person name="Martin J."/>
            <person name="Schackwitz W."/>
            <person name="Grimwood J."/>
            <person name="MohdZainudin N."/>
            <person name="Xue C."/>
            <person name="Wang R."/>
            <person name="Manning V.A."/>
            <person name="Dhillon B."/>
            <person name="Tu Z.J."/>
            <person name="Steffenson B.J."/>
            <person name="Salamov A."/>
            <person name="Sun H."/>
            <person name="Lowry S."/>
            <person name="LaButti K."/>
            <person name="Han J."/>
            <person name="Copeland A."/>
            <person name="Lindquist E."/>
            <person name="Barry K."/>
            <person name="Schmutz J."/>
            <person name="Baker S.E."/>
            <person name="Ciuffetti L.M."/>
            <person name="Grigoriev I.V."/>
            <person name="Zhong S."/>
            <person name="Turgeon B.G."/>
        </authorList>
    </citation>
    <scope>NUCLEOTIDE SEQUENCE [LARGE SCALE GENOMIC DNA]</scope>
    <source>
        <strain evidence="2 3">26-R-13</strain>
    </source>
</reference>
<dbReference type="Proteomes" id="UP000053841">
    <property type="component" value="Unassembled WGS sequence"/>
</dbReference>
<proteinExistence type="predicted"/>
<name>W6YEP4_COCC2</name>
<evidence type="ECO:0000256" key="1">
    <source>
        <dbReference type="SAM" id="MobiDB-lite"/>
    </source>
</evidence>
<protein>
    <submittedName>
        <fullName evidence="2">Uncharacterized protein</fullName>
    </submittedName>
</protein>
<feature type="region of interest" description="Disordered" evidence="1">
    <location>
        <begin position="51"/>
        <end position="77"/>
    </location>
</feature>
<feature type="compositionally biased region" description="Basic residues" evidence="1">
    <location>
        <begin position="52"/>
        <end position="65"/>
    </location>
</feature>
<dbReference type="HOGENOM" id="CLU_1440818_0_0_1"/>
<keyword evidence="3" id="KW-1185">Reference proteome</keyword>
<organism evidence="2 3">
    <name type="scientific">Cochliobolus carbonum (strain 26-R-13)</name>
    <name type="common">Maize leaf spot fungus</name>
    <name type="synonym">Bipolaris zeicola</name>
    <dbReference type="NCBI Taxonomy" id="930089"/>
    <lineage>
        <taxon>Eukaryota</taxon>
        <taxon>Fungi</taxon>
        <taxon>Dikarya</taxon>
        <taxon>Ascomycota</taxon>
        <taxon>Pezizomycotina</taxon>
        <taxon>Dothideomycetes</taxon>
        <taxon>Pleosporomycetidae</taxon>
        <taxon>Pleosporales</taxon>
        <taxon>Pleosporineae</taxon>
        <taxon>Pleosporaceae</taxon>
        <taxon>Bipolaris</taxon>
    </lineage>
</organism>
<dbReference type="AlphaFoldDB" id="W6YEP4"/>
<dbReference type="RefSeq" id="XP_007707733.1">
    <property type="nucleotide sequence ID" value="XM_007709543.1"/>
</dbReference>
<evidence type="ECO:0000313" key="3">
    <source>
        <dbReference type="Proteomes" id="UP000053841"/>
    </source>
</evidence>
<accession>W6YEP4</accession>